<gene>
    <name evidence="2" type="ORF">H9981_01680</name>
</gene>
<name>A0A9D2ARK9_9FIRM</name>
<organism evidence="2 3">
    <name type="scientific">Candidatus Mediterraneibacter caccavium</name>
    <dbReference type="NCBI Taxonomy" id="2838661"/>
    <lineage>
        <taxon>Bacteria</taxon>
        <taxon>Bacillati</taxon>
        <taxon>Bacillota</taxon>
        <taxon>Clostridia</taxon>
        <taxon>Lachnospirales</taxon>
        <taxon>Lachnospiraceae</taxon>
        <taxon>Mediterraneibacter</taxon>
    </lineage>
</organism>
<feature type="domain" description="AAA-ATPase-like" evidence="1">
    <location>
        <begin position="8"/>
        <end position="239"/>
    </location>
</feature>
<dbReference type="PANTHER" id="PTHR34825:SF1">
    <property type="entry name" value="AAA-ATPASE-LIKE DOMAIN-CONTAINING PROTEIN"/>
    <property type="match status" value="1"/>
</dbReference>
<keyword evidence="2" id="KW-0067">ATP-binding</keyword>
<dbReference type="InterPro" id="IPR018631">
    <property type="entry name" value="AAA-ATPase-like_dom"/>
</dbReference>
<comment type="caution">
    <text evidence="2">The sequence shown here is derived from an EMBL/GenBank/DDBJ whole genome shotgun (WGS) entry which is preliminary data.</text>
</comment>
<proteinExistence type="predicted"/>
<dbReference type="InterPro" id="IPR027417">
    <property type="entry name" value="P-loop_NTPase"/>
</dbReference>
<evidence type="ECO:0000313" key="3">
    <source>
        <dbReference type="Proteomes" id="UP000824243"/>
    </source>
</evidence>
<dbReference type="SUPFAM" id="SSF52540">
    <property type="entry name" value="P-loop containing nucleoside triphosphate hydrolases"/>
    <property type="match status" value="1"/>
</dbReference>
<sequence length="565" mass="65793">MEKKKRIPIGIEFYKQMVEKDYYYVDKTLLIKDILDQGGQVTLFTRPRRFGKTLALTMLRTFFEAEMDRKGERKDNSHYFDGTKIMAAGEEYTRHIGQYPVIFLSLKSAKQPTFEMAYLSLVDVIINEYERHSYVLQSTALSIGQKELYTQIMNRRAEDSDYAKAIAFLSKCLEQHHGKKTVILLDEYDVPLENAYFEGFYDRMISFIRSLFESALKTNDSLELAVITGCLRISRESIFTGLNNLRIISVLNDHYAEYFGFVQDEVDAMLDYYGIAEKGEEVKKWYDGYLFGSTEVYNPWSVINYVDSAVSQAVSFPRPYWSNTSSNSIVRELIQNADSRAKAEIEHLISGGTIEKQIHEEITYGDIHQSQDNLWNFLFFTGYLKAVSQRFEVDTIYLTMKIPNAEIGYIYRNTIREWFEQRIKAEDFTPMYRAVLEGDDQTFESIVKRHLSESISYFDSEERFYHGFLLGLLSGLQNYDMLSDRESGDGRPDIELKPYDEQKPAVIIEIKHVKQFPQMENGCREALRQIEEKRYADGLVEEGYAKVVKYGVCFCRKSCKILRGE</sequence>
<evidence type="ECO:0000259" key="1">
    <source>
        <dbReference type="Pfam" id="PF09820"/>
    </source>
</evidence>
<dbReference type="GO" id="GO:0005524">
    <property type="term" value="F:ATP binding"/>
    <property type="evidence" value="ECO:0007669"/>
    <property type="project" value="UniProtKB-KW"/>
</dbReference>
<dbReference type="Pfam" id="PF09820">
    <property type="entry name" value="AAA-ATPase_like"/>
    <property type="match status" value="1"/>
</dbReference>
<evidence type="ECO:0000313" key="2">
    <source>
        <dbReference type="EMBL" id="HIX47722.1"/>
    </source>
</evidence>
<reference evidence="2" key="2">
    <citation type="submission" date="2021-04" db="EMBL/GenBank/DDBJ databases">
        <authorList>
            <person name="Gilroy R."/>
        </authorList>
    </citation>
    <scope>NUCLEOTIDE SEQUENCE</scope>
    <source>
        <strain evidence="2">ChiSjej5B23-15282</strain>
    </source>
</reference>
<protein>
    <submittedName>
        <fullName evidence="2">ATP-binding protein</fullName>
    </submittedName>
</protein>
<dbReference type="AlphaFoldDB" id="A0A9D2ARK9"/>
<dbReference type="EMBL" id="DXFA01000030">
    <property type="protein sequence ID" value="HIX47722.1"/>
    <property type="molecule type" value="Genomic_DNA"/>
</dbReference>
<dbReference type="Proteomes" id="UP000824243">
    <property type="component" value="Unassembled WGS sequence"/>
</dbReference>
<keyword evidence="2" id="KW-0547">Nucleotide-binding</keyword>
<dbReference type="PANTHER" id="PTHR34825">
    <property type="entry name" value="CONSERVED PROTEIN, WITH A WEAK D-GALACTARATE DEHYDRATASE/ALTRONATE HYDROLASE DOMAIN"/>
    <property type="match status" value="1"/>
</dbReference>
<dbReference type="Pfam" id="PF08011">
    <property type="entry name" value="PDDEXK_9"/>
    <property type="match status" value="1"/>
</dbReference>
<accession>A0A9D2ARK9</accession>
<dbReference type="InterPro" id="IPR012547">
    <property type="entry name" value="PDDEXK_9"/>
</dbReference>
<dbReference type="Gene3D" id="3.40.50.300">
    <property type="entry name" value="P-loop containing nucleotide triphosphate hydrolases"/>
    <property type="match status" value="1"/>
</dbReference>
<reference evidence="2" key="1">
    <citation type="journal article" date="2021" name="PeerJ">
        <title>Extensive microbial diversity within the chicken gut microbiome revealed by metagenomics and culture.</title>
        <authorList>
            <person name="Gilroy R."/>
            <person name="Ravi A."/>
            <person name="Getino M."/>
            <person name="Pursley I."/>
            <person name="Horton D.L."/>
            <person name="Alikhan N.F."/>
            <person name="Baker D."/>
            <person name="Gharbi K."/>
            <person name="Hall N."/>
            <person name="Watson M."/>
            <person name="Adriaenssens E.M."/>
            <person name="Foster-Nyarko E."/>
            <person name="Jarju S."/>
            <person name="Secka A."/>
            <person name="Antonio M."/>
            <person name="Oren A."/>
            <person name="Chaudhuri R.R."/>
            <person name="La Ragione R."/>
            <person name="Hildebrand F."/>
            <person name="Pallen M.J."/>
        </authorList>
    </citation>
    <scope>NUCLEOTIDE SEQUENCE</scope>
    <source>
        <strain evidence="2">ChiSjej5B23-15282</strain>
    </source>
</reference>